<dbReference type="PANTHER" id="PTHR43011">
    <property type="entry name" value="IRON-SULFUR CLUSTER ASSEMBLY 2 HOMOLOG, MITOCHONDRIAL"/>
    <property type="match status" value="1"/>
</dbReference>
<keyword evidence="3" id="KW-1185">Reference proteome</keyword>
<dbReference type="InterPro" id="IPR000361">
    <property type="entry name" value="ATAP_core_dom"/>
</dbReference>
<sequence length="121" mass="12972">MITLTQSSIKEVKNLLAKKQAALGSGLRLSVTRGGCAGMQYVMEVDVAHEGDDTIEEDGAIVHVSQDSFEFLKGCHLIYEYSLADSGFKVQNPNASRSCGCGTSFEAKGEEGTYDPADDCK</sequence>
<dbReference type="InterPro" id="IPR016092">
    <property type="entry name" value="ATAP"/>
</dbReference>
<dbReference type="InterPro" id="IPR035903">
    <property type="entry name" value="HesB-like_dom_sf"/>
</dbReference>
<accession>A0A2S7U497</accession>
<dbReference type="Proteomes" id="UP000239907">
    <property type="component" value="Unassembled WGS sequence"/>
</dbReference>
<dbReference type="EMBL" id="MQWA01000001">
    <property type="protein sequence ID" value="PQJ29849.1"/>
    <property type="molecule type" value="Genomic_DNA"/>
</dbReference>
<dbReference type="NCBIfam" id="TIGR00049">
    <property type="entry name" value="iron-sulfur cluster assembly accessory protein"/>
    <property type="match status" value="1"/>
</dbReference>
<dbReference type="Gene3D" id="2.60.300.12">
    <property type="entry name" value="HesB-like domain"/>
    <property type="match status" value="1"/>
</dbReference>
<dbReference type="AlphaFoldDB" id="A0A2S7U497"/>
<dbReference type="InterPro" id="IPR017870">
    <property type="entry name" value="FeS_cluster_insertion_CS"/>
</dbReference>
<dbReference type="SUPFAM" id="SSF89360">
    <property type="entry name" value="HesB-like domain"/>
    <property type="match status" value="1"/>
</dbReference>
<dbReference type="GO" id="GO:0051539">
    <property type="term" value="F:4 iron, 4 sulfur cluster binding"/>
    <property type="evidence" value="ECO:0007669"/>
    <property type="project" value="TreeGrafter"/>
</dbReference>
<protein>
    <submittedName>
        <fullName evidence="2">Iron-sulfur cluster assembly accessory protein</fullName>
    </submittedName>
</protein>
<feature type="domain" description="Core" evidence="1">
    <location>
        <begin position="2"/>
        <end position="102"/>
    </location>
</feature>
<dbReference type="OrthoDB" id="9801228at2"/>
<comment type="caution">
    <text evidence="2">The sequence shown here is derived from an EMBL/GenBank/DDBJ whole genome shotgun (WGS) entry which is preliminary data.</text>
</comment>
<dbReference type="GO" id="GO:0051537">
    <property type="term" value="F:2 iron, 2 sulfur cluster binding"/>
    <property type="evidence" value="ECO:0007669"/>
    <property type="project" value="UniProtKB-ARBA"/>
</dbReference>
<dbReference type="GO" id="GO:0005506">
    <property type="term" value="F:iron ion binding"/>
    <property type="evidence" value="ECO:0007669"/>
    <property type="project" value="TreeGrafter"/>
</dbReference>
<name>A0A2S7U497_9BACT</name>
<reference evidence="2 3" key="1">
    <citation type="submission" date="2016-12" db="EMBL/GenBank/DDBJ databases">
        <title>Study of bacterial adaptation to deep sea.</title>
        <authorList>
            <person name="Song J."/>
            <person name="Yoshizawa S."/>
            <person name="Kogure K."/>
        </authorList>
    </citation>
    <scope>NUCLEOTIDE SEQUENCE [LARGE SCALE GENOMIC DNA]</scope>
    <source>
        <strain evidence="2 3">SAORIC-165</strain>
    </source>
</reference>
<dbReference type="Pfam" id="PF01521">
    <property type="entry name" value="Fe-S_biosyn"/>
    <property type="match status" value="1"/>
</dbReference>
<dbReference type="RefSeq" id="WP_105044362.1">
    <property type="nucleotide sequence ID" value="NZ_MQWA01000001.1"/>
</dbReference>
<evidence type="ECO:0000313" key="2">
    <source>
        <dbReference type="EMBL" id="PQJ29849.1"/>
    </source>
</evidence>
<proteinExistence type="predicted"/>
<organism evidence="2 3">
    <name type="scientific">Rubritalea profundi</name>
    <dbReference type="NCBI Taxonomy" id="1658618"/>
    <lineage>
        <taxon>Bacteria</taxon>
        <taxon>Pseudomonadati</taxon>
        <taxon>Verrucomicrobiota</taxon>
        <taxon>Verrucomicrobiia</taxon>
        <taxon>Verrucomicrobiales</taxon>
        <taxon>Rubritaleaceae</taxon>
        <taxon>Rubritalea</taxon>
    </lineage>
</organism>
<gene>
    <name evidence="2" type="ORF">BSZ32_16075</name>
</gene>
<dbReference type="GO" id="GO:0016226">
    <property type="term" value="P:iron-sulfur cluster assembly"/>
    <property type="evidence" value="ECO:0007669"/>
    <property type="project" value="InterPro"/>
</dbReference>
<dbReference type="PANTHER" id="PTHR43011:SF1">
    <property type="entry name" value="IRON-SULFUR CLUSTER ASSEMBLY 2 HOMOLOG, MITOCHONDRIAL"/>
    <property type="match status" value="1"/>
</dbReference>
<evidence type="ECO:0000259" key="1">
    <source>
        <dbReference type="Pfam" id="PF01521"/>
    </source>
</evidence>
<evidence type="ECO:0000313" key="3">
    <source>
        <dbReference type="Proteomes" id="UP000239907"/>
    </source>
</evidence>
<dbReference type="PROSITE" id="PS01152">
    <property type="entry name" value="HESB"/>
    <property type="match status" value="1"/>
</dbReference>